<name>A0A7K0BPB4_9ACTN</name>
<sequence>MTAMNGADMTVSERLNKARRRRFVGRETHLRLLREALEAPEPPFSVLFVHGPGGIGKTELLGAFARVAEETGAETVRVDGRTADRAVFTEALAGRVGKRLVLLIDAYEALTALDGWVREELVPGLPADTVVVIAGRCPPARPWREDAGWRELLRVEPLGGLAPAEARELLRVEGMAGHRHGPALAAAQGHPLALALLAGPPDPGAVRRLAECFTGDAPSDLHRTALQVCAHARHTTEPLLRDVLGAAAGELFAWLRGLAFVEQGPHGLYPHDLAREVIIEDLRGRDPAGFAALHRRTRAHLAARITGGTGPELRRLIDDHSFLLRHDADFRAHWDWPRLGEAHADRATPADHAEMLAMTERHEGPQAARRVARWLEHPAAAPVALRTEGDARLTGFTLQVGLHALTDAERAQDPGIAAAWAHAQAHGPVRPGEQVTYVLAFMDRERHQRTSASRDAGVAYRGQVLLSTPGLTFDFVSCFVDPADPAPLLLRAGYRRIPEADHTVGETRYAAFVLDWRRLTAGAWLDLASEPDAAVPAALTRAEFTNAVKRALRDLHAPDRLAANPLLATRPGDPQTLRDQLCAAIHRLADDPRGQRLFRTLEQTFLRPARTQAEAAEALGVPFSTYRRHLAQGTERVADLLWQDGAR</sequence>
<accession>A0A7K0BPB4</accession>
<dbReference type="Proteomes" id="UP000487268">
    <property type="component" value="Unassembled WGS sequence"/>
</dbReference>
<dbReference type="Pfam" id="PF13191">
    <property type="entry name" value="AAA_16"/>
    <property type="match status" value="1"/>
</dbReference>
<dbReference type="EMBL" id="WEGH01000001">
    <property type="protein sequence ID" value="MQY02544.1"/>
    <property type="molecule type" value="Genomic_DNA"/>
</dbReference>
<gene>
    <name evidence="2" type="ORF">ACRB68_05740</name>
</gene>
<evidence type="ECO:0000259" key="1">
    <source>
        <dbReference type="Pfam" id="PF13191"/>
    </source>
</evidence>
<proteinExistence type="predicted"/>
<evidence type="ECO:0000313" key="2">
    <source>
        <dbReference type="EMBL" id="MQY02544.1"/>
    </source>
</evidence>
<organism evidence="2 3">
    <name type="scientific">Actinomadura macrotermitis</name>
    <dbReference type="NCBI Taxonomy" id="2585200"/>
    <lineage>
        <taxon>Bacteria</taxon>
        <taxon>Bacillati</taxon>
        <taxon>Actinomycetota</taxon>
        <taxon>Actinomycetes</taxon>
        <taxon>Streptosporangiales</taxon>
        <taxon>Thermomonosporaceae</taxon>
        <taxon>Actinomadura</taxon>
    </lineage>
</organism>
<comment type="caution">
    <text evidence="2">The sequence shown here is derived from an EMBL/GenBank/DDBJ whole genome shotgun (WGS) entry which is preliminary data.</text>
</comment>
<feature type="domain" description="Orc1-like AAA ATPase" evidence="1">
    <location>
        <begin position="22"/>
        <end position="107"/>
    </location>
</feature>
<dbReference type="AlphaFoldDB" id="A0A7K0BPB4"/>
<dbReference type="SUPFAM" id="SSF52540">
    <property type="entry name" value="P-loop containing nucleoside triphosphate hydrolases"/>
    <property type="match status" value="1"/>
</dbReference>
<protein>
    <recommendedName>
        <fullName evidence="1">Orc1-like AAA ATPase domain-containing protein</fullName>
    </recommendedName>
</protein>
<dbReference type="Gene3D" id="3.40.50.300">
    <property type="entry name" value="P-loop containing nucleotide triphosphate hydrolases"/>
    <property type="match status" value="1"/>
</dbReference>
<evidence type="ECO:0000313" key="3">
    <source>
        <dbReference type="Proteomes" id="UP000487268"/>
    </source>
</evidence>
<reference evidence="2 3" key="1">
    <citation type="submission" date="2019-10" db="EMBL/GenBank/DDBJ databases">
        <title>Actinomadura rubteroloni sp. nov. and Actinomadura macrotermitis sp. nov., isolated from the gut of fungus growing-termite Macrotermes natalensis.</title>
        <authorList>
            <person name="Benndorf R."/>
            <person name="Martin K."/>
            <person name="Kuefner M."/>
            <person name="De Beer W."/>
            <person name="Kaster A.-K."/>
            <person name="Vollmers J."/>
            <person name="Poulsen M."/>
            <person name="Beemelmanns C."/>
        </authorList>
    </citation>
    <scope>NUCLEOTIDE SEQUENCE [LARGE SCALE GENOMIC DNA]</scope>
    <source>
        <strain evidence="2 3">RB68</strain>
    </source>
</reference>
<dbReference type="InterPro" id="IPR027417">
    <property type="entry name" value="P-loop_NTPase"/>
</dbReference>
<keyword evidence="3" id="KW-1185">Reference proteome</keyword>
<dbReference type="InterPro" id="IPR041664">
    <property type="entry name" value="AAA_16"/>
</dbReference>